<gene>
    <name evidence="2" type="ORF">TSPGSL018_21120</name>
</gene>
<feature type="non-terminal residue" evidence="2">
    <location>
        <position position="80"/>
    </location>
</feature>
<name>A0A061QRG4_9CHLO</name>
<feature type="non-terminal residue" evidence="2">
    <location>
        <position position="1"/>
    </location>
</feature>
<reference evidence="2" key="1">
    <citation type="submission" date="2014-05" db="EMBL/GenBank/DDBJ databases">
        <title>The transcriptome of the halophilic microalga Tetraselmis sp. GSL018 isolated from the Great Salt Lake, Utah.</title>
        <authorList>
            <person name="Jinkerson R.E."/>
            <person name="D'Adamo S."/>
            <person name="Posewitz M.C."/>
        </authorList>
    </citation>
    <scope>NUCLEOTIDE SEQUENCE</scope>
    <source>
        <strain evidence="2">GSL018</strain>
    </source>
</reference>
<keyword evidence="1" id="KW-0732">Signal</keyword>
<dbReference type="EMBL" id="GBEZ01023660">
    <property type="protein sequence ID" value="JAC63242.1"/>
    <property type="molecule type" value="Transcribed_RNA"/>
</dbReference>
<sequence>RQITFCLQLALPCLQSASLMDLRPICPHDYVGGHCESASPTREQSAALLMGSLPLRPPLTSRVPFFSGPRLLPRPNCSIP</sequence>
<feature type="chain" id="PRO_5001610156" evidence="1">
    <location>
        <begin position="19"/>
        <end position="80"/>
    </location>
</feature>
<organism evidence="2">
    <name type="scientific">Tetraselmis sp. GSL018</name>
    <dbReference type="NCBI Taxonomy" id="582737"/>
    <lineage>
        <taxon>Eukaryota</taxon>
        <taxon>Viridiplantae</taxon>
        <taxon>Chlorophyta</taxon>
        <taxon>core chlorophytes</taxon>
        <taxon>Chlorodendrophyceae</taxon>
        <taxon>Chlorodendrales</taxon>
        <taxon>Chlorodendraceae</taxon>
        <taxon>Tetraselmis</taxon>
    </lineage>
</organism>
<feature type="signal peptide" evidence="1">
    <location>
        <begin position="1"/>
        <end position="18"/>
    </location>
</feature>
<protein>
    <submittedName>
        <fullName evidence="2">Uncharacterized protein</fullName>
    </submittedName>
</protein>
<dbReference type="AlphaFoldDB" id="A0A061QRG4"/>
<evidence type="ECO:0000256" key="1">
    <source>
        <dbReference type="SAM" id="SignalP"/>
    </source>
</evidence>
<proteinExistence type="predicted"/>
<accession>A0A061QRG4</accession>
<evidence type="ECO:0000313" key="2">
    <source>
        <dbReference type="EMBL" id="JAC63242.1"/>
    </source>
</evidence>